<gene>
    <name evidence="1" type="ORF">HPBE_LOCUS16798</name>
</gene>
<dbReference type="OrthoDB" id="5783100at2759"/>
<sequence>MSVIRRLYSAGIAGMTKKGASSDIYIGAQTKLRSGLSGHGLNGIKVAVLHNDARAVLSAKILADNGAEVSHYGIKVVDTSGASTYQGTLEKYSANMTK</sequence>
<evidence type="ECO:0000313" key="1">
    <source>
        <dbReference type="EMBL" id="VDP07040.1"/>
    </source>
</evidence>
<evidence type="ECO:0000313" key="3">
    <source>
        <dbReference type="WBParaSite" id="HPBE_0001679501-mRNA-1"/>
    </source>
</evidence>
<protein>
    <submittedName>
        <fullName evidence="3">PGM_PMM_I domain-containing protein</fullName>
    </submittedName>
</protein>
<proteinExistence type="predicted"/>
<name>A0A183G5B9_HELPZ</name>
<accession>A0A183G5B9</accession>
<keyword evidence="2" id="KW-1185">Reference proteome</keyword>
<dbReference type="EMBL" id="UZAH01029617">
    <property type="protein sequence ID" value="VDP07040.1"/>
    <property type="molecule type" value="Genomic_DNA"/>
</dbReference>
<reference evidence="3" key="2">
    <citation type="submission" date="2019-09" db="UniProtKB">
        <authorList>
            <consortium name="WormBaseParasite"/>
        </authorList>
    </citation>
    <scope>IDENTIFICATION</scope>
</reference>
<accession>A0A3P8ARZ7</accession>
<dbReference type="AlphaFoldDB" id="A0A183G5B9"/>
<dbReference type="Proteomes" id="UP000050761">
    <property type="component" value="Unassembled WGS sequence"/>
</dbReference>
<dbReference type="WBParaSite" id="HPBE_0001679501-mRNA-1">
    <property type="protein sequence ID" value="HPBE_0001679501-mRNA-1"/>
    <property type="gene ID" value="HPBE_0001679501"/>
</dbReference>
<organism evidence="2 3">
    <name type="scientific">Heligmosomoides polygyrus</name>
    <name type="common">Parasitic roundworm</name>
    <dbReference type="NCBI Taxonomy" id="6339"/>
    <lineage>
        <taxon>Eukaryota</taxon>
        <taxon>Metazoa</taxon>
        <taxon>Ecdysozoa</taxon>
        <taxon>Nematoda</taxon>
        <taxon>Chromadorea</taxon>
        <taxon>Rhabditida</taxon>
        <taxon>Rhabditina</taxon>
        <taxon>Rhabditomorpha</taxon>
        <taxon>Strongyloidea</taxon>
        <taxon>Heligmosomidae</taxon>
        <taxon>Heligmosomoides</taxon>
    </lineage>
</organism>
<evidence type="ECO:0000313" key="2">
    <source>
        <dbReference type="Proteomes" id="UP000050761"/>
    </source>
</evidence>
<reference evidence="1 2" key="1">
    <citation type="submission" date="2018-11" db="EMBL/GenBank/DDBJ databases">
        <authorList>
            <consortium name="Pathogen Informatics"/>
        </authorList>
    </citation>
    <scope>NUCLEOTIDE SEQUENCE [LARGE SCALE GENOMIC DNA]</scope>
</reference>